<comment type="caution">
    <text evidence="1">The sequence shown here is derived from an EMBL/GenBank/DDBJ whole genome shotgun (WGS) entry which is preliminary data.</text>
</comment>
<dbReference type="AlphaFoldDB" id="A0A0F9TDM3"/>
<organism evidence="1">
    <name type="scientific">marine sediment metagenome</name>
    <dbReference type="NCBI Taxonomy" id="412755"/>
    <lineage>
        <taxon>unclassified sequences</taxon>
        <taxon>metagenomes</taxon>
        <taxon>ecological metagenomes</taxon>
    </lineage>
</organism>
<reference evidence="1" key="1">
    <citation type="journal article" date="2015" name="Nature">
        <title>Complex archaea that bridge the gap between prokaryotes and eukaryotes.</title>
        <authorList>
            <person name="Spang A."/>
            <person name="Saw J.H."/>
            <person name="Jorgensen S.L."/>
            <person name="Zaremba-Niedzwiedzka K."/>
            <person name="Martijn J."/>
            <person name="Lind A.E."/>
            <person name="van Eijk R."/>
            <person name="Schleper C."/>
            <person name="Guy L."/>
            <person name="Ettema T.J."/>
        </authorList>
    </citation>
    <scope>NUCLEOTIDE SEQUENCE</scope>
</reference>
<protein>
    <submittedName>
        <fullName evidence="1">Uncharacterized protein</fullName>
    </submittedName>
</protein>
<accession>A0A0F9TDM3</accession>
<gene>
    <name evidence="1" type="ORF">LCGC14_0666570</name>
</gene>
<dbReference type="EMBL" id="LAZR01001296">
    <property type="protein sequence ID" value="KKN47091.1"/>
    <property type="molecule type" value="Genomic_DNA"/>
</dbReference>
<proteinExistence type="predicted"/>
<name>A0A0F9TDM3_9ZZZZ</name>
<evidence type="ECO:0000313" key="1">
    <source>
        <dbReference type="EMBL" id="KKN47091.1"/>
    </source>
</evidence>
<sequence>MAYDKYREEIKYYLKEHRNILTNGDLDSKILQVIQLEYLNLITEKLDKILGALKELKIKL</sequence>